<evidence type="ECO:0000256" key="1">
    <source>
        <dbReference type="SAM" id="MobiDB-lite"/>
    </source>
</evidence>
<accession>A0A8S1PQ67</accession>
<dbReference type="AlphaFoldDB" id="A0A8S1PQ67"/>
<comment type="caution">
    <text evidence="2">The sequence shown here is derived from an EMBL/GenBank/DDBJ whole genome shotgun (WGS) entry which is preliminary data.</text>
</comment>
<proteinExistence type="predicted"/>
<name>A0A8S1PQ67_9CILI</name>
<dbReference type="OrthoDB" id="10337252at2759"/>
<feature type="region of interest" description="Disordered" evidence="1">
    <location>
        <begin position="269"/>
        <end position="295"/>
    </location>
</feature>
<dbReference type="Proteomes" id="UP000692954">
    <property type="component" value="Unassembled WGS sequence"/>
</dbReference>
<gene>
    <name evidence="2" type="ORF">PSON_ATCC_30995.1.T0840227</name>
</gene>
<sequence>MDQPIGIGGFKLQQVISQEMNQMRHSLDPRTSLQMMLSQRSQAQFQQVMDQDVPNEQPLKLLSKKKDKRFQLQVSSASSSFSISSEESSNSQKSIRSTNYLLRQQAAASLKLLVKDNKQQIRIPTIPIRNISNEKKQINFLKGLQQNSELSENNYIDEFYQQGKITVKLKSKDFMTFMRWQHEVEELKRKKRDFDEQKDRHFQLTKGDTITKMEQKKNEEIMKKKKNRYSESWIVGISLAKRFLRIGRKRARVALQRNAIKTLTGIQSVPHLSDSNRSDDVRSMASFREIQNPQI</sequence>
<protein>
    <submittedName>
        <fullName evidence="2">Uncharacterized protein</fullName>
    </submittedName>
</protein>
<keyword evidence="3" id="KW-1185">Reference proteome</keyword>
<reference evidence="2" key="1">
    <citation type="submission" date="2021-01" db="EMBL/GenBank/DDBJ databases">
        <authorList>
            <consortium name="Genoscope - CEA"/>
            <person name="William W."/>
        </authorList>
    </citation>
    <scope>NUCLEOTIDE SEQUENCE</scope>
</reference>
<organism evidence="2 3">
    <name type="scientific">Paramecium sonneborni</name>
    <dbReference type="NCBI Taxonomy" id="65129"/>
    <lineage>
        <taxon>Eukaryota</taxon>
        <taxon>Sar</taxon>
        <taxon>Alveolata</taxon>
        <taxon>Ciliophora</taxon>
        <taxon>Intramacronucleata</taxon>
        <taxon>Oligohymenophorea</taxon>
        <taxon>Peniculida</taxon>
        <taxon>Parameciidae</taxon>
        <taxon>Paramecium</taxon>
    </lineage>
</organism>
<evidence type="ECO:0000313" key="3">
    <source>
        <dbReference type="Proteomes" id="UP000692954"/>
    </source>
</evidence>
<evidence type="ECO:0000313" key="2">
    <source>
        <dbReference type="EMBL" id="CAD8105570.1"/>
    </source>
</evidence>
<dbReference type="EMBL" id="CAJJDN010000084">
    <property type="protein sequence ID" value="CAD8105570.1"/>
    <property type="molecule type" value="Genomic_DNA"/>
</dbReference>